<dbReference type="SUPFAM" id="SSF46785">
    <property type="entry name" value="Winged helix' DNA-binding domain"/>
    <property type="match status" value="1"/>
</dbReference>
<dbReference type="PANTHER" id="PTHR37318:SF1">
    <property type="entry name" value="BSL7504 PROTEIN"/>
    <property type="match status" value="1"/>
</dbReference>
<comment type="caution">
    <text evidence="2">The sequence shown here is derived from an EMBL/GenBank/DDBJ whole genome shotgun (WGS) entry which is preliminary data.</text>
</comment>
<accession>A0A7W8QHY7</accession>
<evidence type="ECO:0000313" key="2">
    <source>
        <dbReference type="EMBL" id="MBB5430807.1"/>
    </source>
</evidence>
<dbReference type="PANTHER" id="PTHR37318">
    <property type="entry name" value="BSL7504 PROTEIN"/>
    <property type="match status" value="1"/>
</dbReference>
<evidence type="ECO:0000313" key="3">
    <source>
        <dbReference type="Proteomes" id="UP000572635"/>
    </source>
</evidence>
<feature type="domain" description="Winged helix DNA-binding" evidence="1">
    <location>
        <begin position="17"/>
        <end position="95"/>
    </location>
</feature>
<dbReference type="AlphaFoldDB" id="A0A7W8QHY7"/>
<dbReference type="Proteomes" id="UP000572635">
    <property type="component" value="Unassembled WGS sequence"/>
</dbReference>
<reference evidence="2 3" key="1">
    <citation type="submission" date="2020-08" db="EMBL/GenBank/DDBJ databases">
        <title>Sequencing the genomes of 1000 actinobacteria strains.</title>
        <authorList>
            <person name="Klenk H.-P."/>
        </authorList>
    </citation>
    <scope>NUCLEOTIDE SEQUENCE [LARGE SCALE GENOMIC DNA]</scope>
    <source>
        <strain evidence="2 3">DSM 44551</strain>
    </source>
</reference>
<proteinExistence type="predicted"/>
<dbReference type="InterPro" id="IPR027395">
    <property type="entry name" value="WH_DNA-bd_dom"/>
</dbReference>
<dbReference type="Gene3D" id="1.10.10.10">
    <property type="entry name" value="Winged helix-like DNA-binding domain superfamily/Winged helix DNA-binding domain"/>
    <property type="match status" value="1"/>
</dbReference>
<dbReference type="GO" id="GO:0003677">
    <property type="term" value="F:DNA binding"/>
    <property type="evidence" value="ECO:0007669"/>
    <property type="project" value="UniProtKB-KW"/>
</dbReference>
<dbReference type="InterPro" id="IPR036388">
    <property type="entry name" value="WH-like_DNA-bd_sf"/>
</dbReference>
<sequence>MSGHPRAHLDDVIHAPVRFSIVAALAAAREADFKFVRDTVEVTDSALSKQISTLEKAGYVKVRKSAVGRRPRTFLALTPEGRSAFQRHVAALRDIAEGAALPVPDGE</sequence>
<dbReference type="EMBL" id="JACHDB010000001">
    <property type="protein sequence ID" value="MBB5430807.1"/>
    <property type="molecule type" value="Genomic_DNA"/>
</dbReference>
<keyword evidence="2" id="KW-0238">DNA-binding</keyword>
<name>A0A7W8QHY7_9ACTN</name>
<dbReference type="InterPro" id="IPR036390">
    <property type="entry name" value="WH_DNA-bd_sf"/>
</dbReference>
<dbReference type="Pfam" id="PF13601">
    <property type="entry name" value="HTH_34"/>
    <property type="match status" value="1"/>
</dbReference>
<dbReference type="RefSeq" id="WP_184388956.1">
    <property type="nucleotide sequence ID" value="NZ_BAAAJD010000049.1"/>
</dbReference>
<protein>
    <submittedName>
        <fullName evidence="2">DNA-binding MarR family transcriptional regulator</fullName>
    </submittedName>
</protein>
<evidence type="ECO:0000259" key="1">
    <source>
        <dbReference type="Pfam" id="PF13601"/>
    </source>
</evidence>
<keyword evidence="3" id="KW-1185">Reference proteome</keyword>
<organism evidence="2 3">
    <name type="scientific">Nocardiopsis composta</name>
    <dbReference type="NCBI Taxonomy" id="157465"/>
    <lineage>
        <taxon>Bacteria</taxon>
        <taxon>Bacillati</taxon>
        <taxon>Actinomycetota</taxon>
        <taxon>Actinomycetes</taxon>
        <taxon>Streptosporangiales</taxon>
        <taxon>Nocardiopsidaceae</taxon>
        <taxon>Nocardiopsis</taxon>
    </lineage>
</organism>
<gene>
    <name evidence="2" type="ORF">HDA36_000891</name>
</gene>